<dbReference type="EMBL" id="QGMY01000008">
    <property type="protein sequence ID" value="PWR71327.1"/>
    <property type="molecule type" value="Genomic_DNA"/>
</dbReference>
<dbReference type="OrthoDB" id="24039at2157"/>
<dbReference type="Gene3D" id="1.20.58.2180">
    <property type="match status" value="1"/>
</dbReference>
<gene>
    <name evidence="2" type="ORF">DK846_10700</name>
</gene>
<dbReference type="PANTHER" id="PTHR30535:SF34">
    <property type="entry name" value="MOLYBDATE-BINDING PROTEIN MOLA"/>
    <property type="match status" value="1"/>
</dbReference>
<dbReference type="Gene3D" id="3.40.50.1980">
    <property type="entry name" value="Nitrogenase molybdenum iron protein domain"/>
    <property type="match status" value="2"/>
</dbReference>
<proteinExistence type="predicted"/>
<evidence type="ECO:0000313" key="2">
    <source>
        <dbReference type="EMBL" id="PWR71327.1"/>
    </source>
</evidence>
<sequence>MNKQWYRGLILVLLACCAIICVSPVFAENTRTITDMVGRSVTIPTEIHSILGTAPPTSEAVYMIKPDDLIGINFDLKNSSYVPEKYKSLPNVGGQQMGSKLNYETFQSMKPDIVLYGFDPAMGGNQADIEDVQTRLNPIPVVACADSTNATNYGPEIKFLGTLLGAEDRANSLNSFYDNLYKKVTTTVASIPDDQKKKVYYAEGPDGLKTDPASSPHGQLIAVCGGNNVAEVSQGSSGGMSPVSMEQVVSWNPDVIVAGDKKFYKSVMTDPNWKDIKAVKDKQVYLIPNQPFGWIDRPPGANRIIGIPWLAKVIYPEKFTDIDLNSLIKEYYTKYLNYDITDTEVNTIITYSGLTA</sequence>
<keyword evidence="3" id="KW-1185">Reference proteome</keyword>
<dbReference type="PANTHER" id="PTHR30535">
    <property type="entry name" value="VITAMIN B12-BINDING PROTEIN"/>
    <property type="match status" value="1"/>
</dbReference>
<dbReference type="InterPro" id="IPR050902">
    <property type="entry name" value="ABC_Transporter_SBP"/>
</dbReference>
<name>A0A2V2N546_9EURY</name>
<dbReference type="Pfam" id="PF01497">
    <property type="entry name" value="Peripla_BP_2"/>
    <property type="match status" value="1"/>
</dbReference>
<evidence type="ECO:0000259" key="1">
    <source>
        <dbReference type="PROSITE" id="PS50983"/>
    </source>
</evidence>
<dbReference type="PROSITE" id="PS50983">
    <property type="entry name" value="FE_B12_PBP"/>
    <property type="match status" value="1"/>
</dbReference>
<dbReference type="InterPro" id="IPR002491">
    <property type="entry name" value="ABC_transptr_periplasmic_BD"/>
</dbReference>
<protein>
    <submittedName>
        <fullName evidence="2">Iron ABC transporter substrate-binding protein</fullName>
    </submittedName>
</protein>
<dbReference type="AlphaFoldDB" id="A0A2V2N546"/>
<evidence type="ECO:0000313" key="3">
    <source>
        <dbReference type="Proteomes" id="UP000245657"/>
    </source>
</evidence>
<dbReference type="GeneID" id="97547049"/>
<organism evidence="2 3">
    <name type="scientific">Methanospirillum lacunae</name>
    <dbReference type="NCBI Taxonomy" id="668570"/>
    <lineage>
        <taxon>Archaea</taxon>
        <taxon>Methanobacteriati</taxon>
        <taxon>Methanobacteriota</taxon>
        <taxon>Stenosarchaea group</taxon>
        <taxon>Methanomicrobia</taxon>
        <taxon>Methanomicrobiales</taxon>
        <taxon>Methanospirillaceae</taxon>
        <taxon>Methanospirillum</taxon>
    </lineage>
</organism>
<feature type="domain" description="Fe/B12 periplasmic-binding" evidence="1">
    <location>
        <begin position="49"/>
        <end position="318"/>
    </location>
</feature>
<dbReference type="RefSeq" id="WP_109968945.1">
    <property type="nucleotide sequence ID" value="NZ_CP176093.1"/>
</dbReference>
<dbReference type="SUPFAM" id="SSF53807">
    <property type="entry name" value="Helical backbone' metal receptor"/>
    <property type="match status" value="1"/>
</dbReference>
<accession>A0A2V2N546</accession>
<comment type="caution">
    <text evidence="2">The sequence shown here is derived from an EMBL/GenBank/DDBJ whole genome shotgun (WGS) entry which is preliminary data.</text>
</comment>
<reference evidence="2 3" key="1">
    <citation type="submission" date="2018-05" db="EMBL/GenBank/DDBJ databases">
        <title>Draft genome of Methanospirillum lacunae Ki8-1.</title>
        <authorList>
            <person name="Dueholm M.S."/>
            <person name="Nielsen P.H."/>
            <person name="Bakmann L.F."/>
            <person name="Otzen D.E."/>
        </authorList>
    </citation>
    <scope>NUCLEOTIDE SEQUENCE [LARGE SCALE GENOMIC DNA]</scope>
    <source>
        <strain evidence="2 3">Ki8-1</strain>
    </source>
</reference>
<dbReference type="Proteomes" id="UP000245657">
    <property type="component" value="Unassembled WGS sequence"/>
</dbReference>